<name>A0A444X6B1_ARAHY</name>
<evidence type="ECO:0000313" key="1">
    <source>
        <dbReference type="EMBL" id="RYQ85225.1"/>
    </source>
</evidence>
<sequence>MQAIKATYMDCIKPVNSEEYWIPCDALRTESPNIKRPAHRPKMKRKVDPLEPEMHTTKARKTFEVTCSKCGQFGHYYKTYKSKEEQEENFKDITKEGPLIAPISAPPSFGLSTPPPGPPASGLRPCIPTKQNVNPRIITTNVPHQQSAISAETMAAASFGTAIRFFKFIPTPGFIPSRQT</sequence>
<organism evidence="1 2">
    <name type="scientific">Arachis hypogaea</name>
    <name type="common">Peanut</name>
    <dbReference type="NCBI Taxonomy" id="3818"/>
    <lineage>
        <taxon>Eukaryota</taxon>
        <taxon>Viridiplantae</taxon>
        <taxon>Streptophyta</taxon>
        <taxon>Embryophyta</taxon>
        <taxon>Tracheophyta</taxon>
        <taxon>Spermatophyta</taxon>
        <taxon>Magnoliopsida</taxon>
        <taxon>eudicotyledons</taxon>
        <taxon>Gunneridae</taxon>
        <taxon>Pentapetalae</taxon>
        <taxon>rosids</taxon>
        <taxon>fabids</taxon>
        <taxon>Fabales</taxon>
        <taxon>Fabaceae</taxon>
        <taxon>Papilionoideae</taxon>
        <taxon>50 kb inversion clade</taxon>
        <taxon>dalbergioids sensu lato</taxon>
        <taxon>Dalbergieae</taxon>
        <taxon>Pterocarpus clade</taxon>
        <taxon>Arachis</taxon>
    </lineage>
</organism>
<comment type="caution">
    <text evidence="1">The sequence shown here is derived from an EMBL/GenBank/DDBJ whole genome shotgun (WGS) entry which is preliminary data.</text>
</comment>
<dbReference type="EMBL" id="SDMP01000020">
    <property type="protein sequence ID" value="RYQ85225.1"/>
    <property type="molecule type" value="Genomic_DNA"/>
</dbReference>
<gene>
    <name evidence="1" type="ORF">Ahy_B10g104728</name>
</gene>
<proteinExistence type="predicted"/>
<dbReference type="Proteomes" id="UP000289738">
    <property type="component" value="Chromosome B10"/>
</dbReference>
<reference evidence="1 2" key="1">
    <citation type="submission" date="2019-01" db="EMBL/GenBank/DDBJ databases">
        <title>Sequencing of cultivated peanut Arachis hypogaea provides insights into genome evolution and oil improvement.</title>
        <authorList>
            <person name="Chen X."/>
        </authorList>
    </citation>
    <scope>NUCLEOTIDE SEQUENCE [LARGE SCALE GENOMIC DNA]</scope>
    <source>
        <strain evidence="2">cv. Fuhuasheng</strain>
        <tissue evidence="1">Leaves</tissue>
    </source>
</reference>
<protein>
    <recommendedName>
        <fullName evidence="3">CCHC-type domain-containing protein</fullName>
    </recommendedName>
</protein>
<evidence type="ECO:0000313" key="2">
    <source>
        <dbReference type="Proteomes" id="UP000289738"/>
    </source>
</evidence>
<keyword evidence="2" id="KW-1185">Reference proteome</keyword>
<dbReference type="AlphaFoldDB" id="A0A444X6B1"/>
<evidence type="ECO:0008006" key="3">
    <source>
        <dbReference type="Google" id="ProtNLM"/>
    </source>
</evidence>
<accession>A0A444X6B1</accession>